<dbReference type="GO" id="GO:0071555">
    <property type="term" value="P:cell wall organization"/>
    <property type="evidence" value="ECO:0007669"/>
    <property type="project" value="UniProtKB-KW"/>
</dbReference>
<dbReference type="Proteomes" id="UP000006591">
    <property type="component" value="Chromosome 10"/>
</dbReference>
<keyword evidence="5" id="KW-0732">Signal</keyword>
<dbReference type="OMA" id="IEIDCAY"/>
<evidence type="ECO:0000313" key="7">
    <source>
        <dbReference type="Proteomes" id="UP000006591"/>
    </source>
</evidence>
<evidence type="ECO:0000256" key="3">
    <source>
        <dbReference type="ARBA" id="ARBA00005784"/>
    </source>
</evidence>
<reference evidence="6" key="2">
    <citation type="submission" date="2018-04" db="EMBL/GenBank/DDBJ databases">
        <title>OnivRS2 (Oryza nivara Reference Sequence Version 2).</title>
        <authorList>
            <person name="Zhang J."/>
            <person name="Kudrna D."/>
            <person name="Lee S."/>
            <person name="Talag J."/>
            <person name="Rajasekar S."/>
            <person name="Welchert J."/>
            <person name="Hsing Y.-I."/>
            <person name="Wing R.A."/>
        </authorList>
    </citation>
    <scope>NUCLEOTIDE SEQUENCE [LARGE SCALE GENOMIC DNA]</scope>
</reference>
<evidence type="ECO:0000256" key="2">
    <source>
        <dbReference type="ARBA" id="ARBA00004191"/>
    </source>
</evidence>
<keyword evidence="5" id="KW-0378">Hydrolase</keyword>
<keyword evidence="7" id="KW-1185">Reference proteome</keyword>
<dbReference type="GO" id="GO:0052793">
    <property type="term" value="F:pectin acetylesterase activity"/>
    <property type="evidence" value="ECO:0007669"/>
    <property type="project" value="EnsemblPlants"/>
</dbReference>
<dbReference type="PANTHER" id="PTHR21562:SF69">
    <property type="entry name" value="PECTIN ACETYLESTERASE 9"/>
    <property type="match status" value="1"/>
</dbReference>
<dbReference type="Gramene" id="ONIVA10G20370.1">
    <property type="protein sequence ID" value="ONIVA10G20370.1"/>
    <property type="gene ID" value="ONIVA10G20370"/>
</dbReference>
<evidence type="ECO:0000256" key="1">
    <source>
        <dbReference type="ARBA" id="ARBA00003534"/>
    </source>
</evidence>
<dbReference type="EC" id="3.1.1.-" evidence="5"/>
<protein>
    <recommendedName>
        <fullName evidence="5">Pectin acetylesterase</fullName>
        <ecNumber evidence="5">3.1.1.-</ecNumber>
    </recommendedName>
</protein>
<dbReference type="AlphaFoldDB" id="A0A0E0IW74"/>
<evidence type="ECO:0000256" key="4">
    <source>
        <dbReference type="ARBA" id="ARBA00022512"/>
    </source>
</evidence>
<comment type="subcellular location">
    <subcellularLocation>
        <location evidence="2 5">Secreted</location>
        <location evidence="2 5">Cell wall</location>
    </subcellularLocation>
</comment>
<feature type="signal peptide" evidence="5">
    <location>
        <begin position="1"/>
        <end position="23"/>
    </location>
</feature>
<keyword evidence="4 5" id="KW-0134">Cell wall</keyword>
<dbReference type="PANTHER" id="PTHR21562">
    <property type="entry name" value="NOTUM-RELATED"/>
    <property type="match status" value="1"/>
</dbReference>
<dbReference type="InterPro" id="IPR004963">
    <property type="entry name" value="PAE/NOTUM"/>
</dbReference>
<reference evidence="6" key="1">
    <citation type="submission" date="2015-04" db="UniProtKB">
        <authorList>
            <consortium name="EnsemblPlants"/>
        </authorList>
    </citation>
    <scope>IDENTIFICATION</scope>
    <source>
        <strain evidence="6">SL10</strain>
    </source>
</reference>
<keyword evidence="5" id="KW-0964">Secreted</keyword>
<dbReference type="Pfam" id="PF03283">
    <property type="entry name" value="PAE"/>
    <property type="match status" value="1"/>
</dbReference>
<comment type="similarity">
    <text evidence="3 5">Belongs to the pectinacetylesterase family.</text>
</comment>
<sequence>MAQRHWPWRLAVFVAAVVTPVAAEERLVVGMTLLQAATSTGAGEEFFFFFSCSIDCIAPPLAEPTANRRRVCLDGSPPAYHLHRGSGGGAGGWVLQFEGGGWCNDAPSCAERAGTRRGSTRSMDSLEVFSGLLSNDPDMNPDFYNWNRVKLRYCDGGSFAGDSELRNGSSVLYFRGQRIWDAIISDLLPKGLAKAQKVLLSGCSAGGLATFFHCDDLKGRLGDAVTVKCLSDAGFFLDVDDITGNNTVEPFFRSLVALQGAEKNLNKDCLSSTDYPYQCFFPQYILPYIRTPYFILNSAYDVYQFHHNFVPPSCDPKGQWSHCKSDPGACSTSQIATLQGLRNAMLTALKPFQNEQGVGMFINSCFAHCQSELQETWLAPNSPRLHNKTIAELVGEWYFERGPGIEIDCAYPCDSTCHNIIPSNQEFGRGVSMPNCDQITKISFSLVNKLKDEHCYNNGDSGIHNGGPCMNIPPKFYSISLQMILYLSILHIAEQFIISYDI</sequence>
<dbReference type="STRING" id="4536.A0A0E0IW74"/>
<name>A0A0E0IW74_ORYNI</name>
<accession>A0A0E0IW74</accession>
<feature type="chain" id="PRO_5008809792" description="Pectin acetylesterase" evidence="5">
    <location>
        <begin position="24"/>
        <end position="502"/>
    </location>
</feature>
<evidence type="ECO:0000313" key="6">
    <source>
        <dbReference type="EnsemblPlants" id="ONIVA10G20370.1"/>
    </source>
</evidence>
<keyword evidence="5" id="KW-0961">Cell wall biogenesis/degradation</keyword>
<dbReference type="eggNOG" id="KOG4287">
    <property type="taxonomic scope" value="Eukaryota"/>
</dbReference>
<evidence type="ECO:0000256" key="5">
    <source>
        <dbReference type="RuleBase" id="RU363114"/>
    </source>
</evidence>
<proteinExistence type="inferred from homology"/>
<organism evidence="6">
    <name type="scientific">Oryza nivara</name>
    <name type="common">Indian wild rice</name>
    <name type="synonym">Oryza sativa f. spontanea</name>
    <dbReference type="NCBI Taxonomy" id="4536"/>
    <lineage>
        <taxon>Eukaryota</taxon>
        <taxon>Viridiplantae</taxon>
        <taxon>Streptophyta</taxon>
        <taxon>Embryophyta</taxon>
        <taxon>Tracheophyta</taxon>
        <taxon>Spermatophyta</taxon>
        <taxon>Magnoliopsida</taxon>
        <taxon>Liliopsida</taxon>
        <taxon>Poales</taxon>
        <taxon>Poaceae</taxon>
        <taxon>BOP clade</taxon>
        <taxon>Oryzoideae</taxon>
        <taxon>Oryzeae</taxon>
        <taxon>Oryzinae</taxon>
        <taxon>Oryza</taxon>
    </lineage>
</organism>
<dbReference type="EnsemblPlants" id="ONIVA10G20370.1">
    <property type="protein sequence ID" value="ONIVA10G20370.1"/>
    <property type="gene ID" value="ONIVA10G20370"/>
</dbReference>
<comment type="function">
    <text evidence="1 5">Hydrolyzes acetyl esters in homogalacturonan regions of pectin. In type I primary cell wall, galacturonic acid residues of pectin can be acetylated at the O-2 and O-3 positions. Decreasing the degree of acetylation of pectin gels in vitro alters their physical properties.</text>
</comment>